<organism evidence="3 4">
    <name type="scientific">Hyphodiscus hymeniophilus</name>
    <dbReference type="NCBI Taxonomy" id="353542"/>
    <lineage>
        <taxon>Eukaryota</taxon>
        <taxon>Fungi</taxon>
        <taxon>Dikarya</taxon>
        <taxon>Ascomycota</taxon>
        <taxon>Pezizomycotina</taxon>
        <taxon>Leotiomycetes</taxon>
        <taxon>Helotiales</taxon>
        <taxon>Hyphodiscaceae</taxon>
        <taxon>Hyphodiscus</taxon>
    </lineage>
</organism>
<name>A0A9P6VRU3_9HELO</name>
<feature type="compositionally biased region" description="Basic and acidic residues" evidence="1">
    <location>
        <begin position="322"/>
        <end position="334"/>
    </location>
</feature>
<dbReference type="PANTHER" id="PTHR11538">
    <property type="entry name" value="PHENYLALANYL-TRNA SYNTHETASE"/>
    <property type="match status" value="1"/>
</dbReference>
<dbReference type="Proteomes" id="UP000785200">
    <property type="component" value="Unassembled WGS sequence"/>
</dbReference>
<sequence>MGKNKRQKLQPGSKKQKHNAITKGARPSGIIKSNPTKKPPSKKHVQVQHSQPTIPFTPTDRILLVGEGDLSFARSLVEHHNCSNVTATVFENCEDLQGKYPHVRENVRFLEENRAKVLYGVDALKVKGKAGLGGVGIGTVDRVVFNFPHVGGKSTDVNRQVRYNQGMQAFLNPRLIHNNSNLLSGTELLVSFFKNALPALAPSTAGSTSSVIVTLFEGDPYTLWNIRDLARHSGLQVEKSFKFQAKAYPGYQHARTLGVVKGKNGEAGGGWKGEERAARSFIFVRKGEAPVPGMNGGAREKQSESSNEDSAEELESNPAEEAELKGSDEHHQDGEEGEYY</sequence>
<dbReference type="GO" id="GO:0070475">
    <property type="term" value="P:rRNA base methylation"/>
    <property type="evidence" value="ECO:0007669"/>
    <property type="project" value="InterPro"/>
</dbReference>
<evidence type="ECO:0000259" key="2">
    <source>
        <dbReference type="Pfam" id="PF10354"/>
    </source>
</evidence>
<proteinExistence type="predicted"/>
<evidence type="ECO:0000256" key="1">
    <source>
        <dbReference type="SAM" id="MobiDB-lite"/>
    </source>
</evidence>
<dbReference type="GO" id="GO:0005737">
    <property type="term" value="C:cytoplasm"/>
    <property type="evidence" value="ECO:0007669"/>
    <property type="project" value="TreeGrafter"/>
</dbReference>
<accession>A0A9P6VRU3</accession>
<feature type="domain" description="25S rRNA (uridine-N(3))-methyltransferase BMT5-like" evidence="2">
    <location>
        <begin position="63"/>
        <end position="255"/>
    </location>
</feature>
<feature type="compositionally biased region" description="Basic residues" evidence="1">
    <location>
        <begin position="1"/>
        <end position="20"/>
    </location>
</feature>
<dbReference type="PANTHER" id="PTHR11538:SF26">
    <property type="entry name" value="FERREDOXIN-FOLD ANTICODON-BINDING DOMAIN-CONTAINING PROTEIN 1"/>
    <property type="match status" value="1"/>
</dbReference>
<reference evidence="3" key="1">
    <citation type="submission" date="2019-07" db="EMBL/GenBank/DDBJ databases">
        <title>Hyphodiscus hymeniophilus genome sequencing and assembly.</title>
        <authorList>
            <person name="Kramer G."/>
            <person name="Nodwell J."/>
        </authorList>
    </citation>
    <scope>NUCLEOTIDE SEQUENCE</scope>
    <source>
        <strain evidence="3">ATCC 34498</strain>
    </source>
</reference>
<feature type="region of interest" description="Disordered" evidence="1">
    <location>
        <begin position="1"/>
        <end position="53"/>
    </location>
</feature>
<keyword evidence="4" id="KW-1185">Reference proteome</keyword>
<dbReference type="OrthoDB" id="273345at2759"/>
<evidence type="ECO:0000313" key="3">
    <source>
        <dbReference type="EMBL" id="KAG0652432.1"/>
    </source>
</evidence>
<protein>
    <submittedName>
        <fullName evidence="3">25S rRNA (Uridine(2634)-N(3))-methyltransferase</fullName>
    </submittedName>
</protein>
<feature type="region of interest" description="Disordered" evidence="1">
    <location>
        <begin position="288"/>
        <end position="340"/>
    </location>
</feature>
<dbReference type="AlphaFoldDB" id="A0A9P6VRU3"/>
<gene>
    <name evidence="3" type="ORF">D0Z07_1378</name>
</gene>
<dbReference type="EMBL" id="VNKQ01000003">
    <property type="protein sequence ID" value="KAG0652432.1"/>
    <property type="molecule type" value="Genomic_DNA"/>
</dbReference>
<dbReference type="InterPro" id="IPR019446">
    <property type="entry name" value="BMT5-like"/>
</dbReference>
<evidence type="ECO:0000313" key="4">
    <source>
        <dbReference type="Proteomes" id="UP000785200"/>
    </source>
</evidence>
<comment type="caution">
    <text evidence="3">The sequence shown here is derived from an EMBL/GenBank/DDBJ whole genome shotgun (WGS) entry which is preliminary data.</text>
</comment>
<dbReference type="GO" id="GO:0070042">
    <property type="term" value="F:rRNA (uridine-N3-)-methyltransferase activity"/>
    <property type="evidence" value="ECO:0007669"/>
    <property type="project" value="InterPro"/>
</dbReference>
<feature type="compositionally biased region" description="Acidic residues" evidence="1">
    <location>
        <begin position="306"/>
        <end position="321"/>
    </location>
</feature>
<dbReference type="Pfam" id="PF10354">
    <property type="entry name" value="BMT5-like"/>
    <property type="match status" value="1"/>
</dbReference>